<dbReference type="STRING" id="137246.A0A401RJE8"/>
<proteinExistence type="inferred from homology"/>
<evidence type="ECO:0000259" key="6">
    <source>
        <dbReference type="Pfam" id="PF21317"/>
    </source>
</evidence>
<evidence type="ECO:0000256" key="2">
    <source>
        <dbReference type="ARBA" id="ARBA00022729"/>
    </source>
</evidence>
<dbReference type="Proteomes" id="UP000287033">
    <property type="component" value="Unassembled WGS sequence"/>
</dbReference>
<dbReference type="InterPro" id="IPR001944">
    <property type="entry name" value="Glycoside_Hdrlase_35"/>
</dbReference>
<evidence type="ECO:0000313" key="9">
    <source>
        <dbReference type="Proteomes" id="UP000287033"/>
    </source>
</evidence>
<accession>A0A401RJE8</accession>
<dbReference type="PANTHER" id="PTHR23421">
    <property type="entry name" value="BETA-GALACTOSIDASE RELATED"/>
    <property type="match status" value="1"/>
</dbReference>
<dbReference type="Pfam" id="PF21317">
    <property type="entry name" value="BetaGal_ABD_1"/>
    <property type="match status" value="1"/>
</dbReference>
<feature type="domain" description="Beta-galactosidase 1-like first all-beta" evidence="6">
    <location>
        <begin position="3"/>
        <end position="106"/>
    </location>
</feature>
<keyword evidence="2" id="KW-0732">Signal</keyword>
<dbReference type="SUPFAM" id="SSF49785">
    <property type="entry name" value="Galactose-binding domain-like"/>
    <property type="match status" value="1"/>
</dbReference>
<evidence type="ECO:0000259" key="7">
    <source>
        <dbReference type="Pfam" id="PF21467"/>
    </source>
</evidence>
<evidence type="ECO:0000256" key="3">
    <source>
        <dbReference type="ARBA" id="ARBA00022801"/>
    </source>
</evidence>
<dbReference type="FunFam" id="2.60.120.260:FF:000021">
    <property type="entry name" value="Beta-galactosidase"/>
    <property type="match status" value="1"/>
</dbReference>
<dbReference type="InterPro" id="IPR008979">
    <property type="entry name" value="Galactose-bd-like_sf"/>
</dbReference>
<evidence type="ECO:0000256" key="1">
    <source>
        <dbReference type="ARBA" id="ARBA00009809"/>
    </source>
</evidence>
<comment type="caution">
    <text evidence="8">The sequence shown here is derived from an EMBL/GenBank/DDBJ whole genome shotgun (WGS) entry which is preliminary data.</text>
</comment>
<name>A0A401RJE8_CHIPU</name>
<organism evidence="8 9">
    <name type="scientific">Chiloscyllium punctatum</name>
    <name type="common">Brownbanded bambooshark</name>
    <name type="synonym">Hemiscyllium punctatum</name>
    <dbReference type="NCBI Taxonomy" id="137246"/>
    <lineage>
        <taxon>Eukaryota</taxon>
        <taxon>Metazoa</taxon>
        <taxon>Chordata</taxon>
        <taxon>Craniata</taxon>
        <taxon>Vertebrata</taxon>
        <taxon>Chondrichthyes</taxon>
        <taxon>Elasmobranchii</taxon>
        <taxon>Galeomorphii</taxon>
        <taxon>Galeoidea</taxon>
        <taxon>Orectolobiformes</taxon>
        <taxon>Hemiscylliidae</taxon>
        <taxon>Chiloscyllium</taxon>
    </lineage>
</organism>
<keyword evidence="5" id="KW-0326">Glycosidase</keyword>
<dbReference type="GO" id="GO:0004553">
    <property type="term" value="F:hydrolase activity, hydrolyzing O-glycosyl compounds"/>
    <property type="evidence" value="ECO:0007669"/>
    <property type="project" value="InterPro"/>
</dbReference>
<sequence length="220" mass="24707">MFQYYGFMLYRTQLPHSVEKALPLKPELNGMHDRGYVLVNGIYQGVLERDNVHVLNITGSKGDLLDIVVENMGRINFGSCLLDLKGLVRNVTLASTILTDWSMFPLAIDDIIKNGWPHSGQQEDVNSVAQGPAFYYGTFQSAKAHDTYVRLQGWAKGQIWINGFNVGRYWPERGPQETLYVPKNILNVNSLNKVTVLELERGPAKPSVVFQDHAILTSKG</sequence>
<dbReference type="OMA" id="PSNWGKG"/>
<dbReference type="OrthoDB" id="1657402at2759"/>
<keyword evidence="3" id="KW-0378">Hydrolase</keyword>
<evidence type="ECO:0000256" key="4">
    <source>
        <dbReference type="ARBA" id="ARBA00023180"/>
    </source>
</evidence>
<protein>
    <submittedName>
        <fullName evidence="8">Uncharacterized protein</fullName>
    </submittedName>
</protein>
<dbReference type="AlphaFoldDB" id="A0A401RJE8"/>
<evidence type="ECO:0000256" key="5">
    <source>
        <dbReference type="ARBA" id="ARBA00023295"/>
    </source>
</evidence>
<reference evidence="8 9" key="1">
    <citation type="journal article" date="2018" name="Nat. Ecol. Evol.">
        <title>Shark genomes provide insights into elasmobranch evolution and the origin of vertebrates.</title>
        <authorList>
            <person name="Hara Y"/>
            <person name="Yamaguchi K"/>
            <person name="Onimaru K"/>
            <person name="Kadota M"/>
            <person name="Koyanagi M"/>
            <person name="Keeley SD"/>
            <person name="Tatsumi K"/>
            <person name="Tanaka K"/>
            <person name="Motone F"/>
            <person name="Kageyama Y"/>
            <person name="Nozu R"/>
            <person name="Adachi N"/>
            <person name="Nishimura O"/>
            <person name="Nakagawa R"/>
            <person name="Tanegashima C"/>
            <person name="Kiyatake I"/>
            <person name="Matsumoto R"/>
            <person name="Murakumo K"/>
            <person name="Nishida K"/>
            <person name="Terakita A"/>
            <person name="Kuratani S"/>
            <person name="Sato K"/>
            <person name="Hyodo S Kuraku.S."/>
        </authorList>
    </citation>
    <scope>NUCLEOTIDE SEQUENCE [LARGE SCALE GENOMIC DNA]</scope>
</reference>
<dbReference type="Gene3D" id="2.60.120.260">
    <property type="entry name" value="Galactose-binding domain-like"/>
    <property type="match status" value="2"/>
</dbReference>
<dbReference type="Pfam" id="PF21467">
    <property type="entry name" value="BetaGal_gal-bd"/>
    <property type="match status" value="1"/>
</dbReference>
<dbReference type="EMBL" id="BEZZ01004389">
    <property type="protein sequence ID" value="GCC18236.1"/>
    <property type="molecule type" value="Genomic_DNA"/>
</dbReference>
<dbReference type="InterPro" id="IPR048912">
    <property type="entry name" value="BetaGal1-like_ABD1"/>
</dbReference>
<keyword evidence="9" id="KW-1185">Reference proteome</keyword>
<keyword evidence="4" id="KW-0325">Glycoprotein</keyword>
<dbReference type="GO" id="GO:0005975">
    <property type="term" value="P:carbohydrate metabolic process"/>
    <property type="evidence" value="ECO:0007669"/>
    <property type="project" value="InterPro"/>
</dbReference>
<comment type="similarity">
    <text evidence="1">Belongs to the glycosyl hydrolase 35 family.</text>
</comment>
<feature type="domain" description="Beta-galactosidase galactose-binding" evidence="7">
    <location>
        <begin position="132"/>
        <end position="188"/>
    </location>
</feature>
<gene>
    <name evidence="8" type="ORF">chiPu_0021643</name>
</gene>
<evidence type="ECO:0000313" key="8">
    <source>
        <dbReference type="EMBL" id="GCC18236.1"/>
    </source>
</evidence>
<dbReference type="InterPro" id="IPR048913">
    <property type="entry name" value="BetaGal_gal-bd"/>
</dbReference>